<accession>A0A5N6E1R8</accession>
<dbReference type="InterPro" id="IPR002347">
    <property type="entry name" value="SDR_fam"/>
</dbReference>
<keyword evidence="4" id="KW-1185">Reference proteome</keyword>
<proteinExistence type="inferred from homology"/>
<dbReference type="VEuPathDB" id="FungiDB:BDV34DRAFT_165780"/>
<sequence length="324" mass="33752">MMLRAVSIFGLPWPTDLLPPAFHKLLSPNMALEKDVVVVTGCGGMGIAIARRVGSGSLIILADYSQTMLERAVHALREEGHGVEGVQTDVADLSAVKKLALHAAGLGSIRVVVHTAGVAMNQAAPSRIYHVNLLGTANVIEAFYPLATAGTSLVAISSAAGHRIQGTLSPGFERHLATAPLQTLLQHADFPAGVFDSVAESADQRSRTSAYTVSKRANILRVQASAPLWASKGARINSVSPGVVLSNMMKEELEGPAASILRKSIDRTPAGRMGTTADIANAVAFLCSRDAVFVTGSDLLVDGGLTGLNLWGNGGLDSSSKSNI</sequence>
<dbReference type="PANTHER" id="PTHR42760">
    <property type="entry name" value="SHORT-CHAIN DEHYDROGENASES/REDUCTASES FAMILY MEMBER"/>
    <property type="match status" value="1"/>
</dbReference>
<dbReference type="SUPFAM" id="SSF51735">
    <property type="entry name" value="NAD(P)-binding Rossmann-fold domains"/>
    <property type="match status" value="1"/>
</dbReference>
<evidence type="ECO:0000256" key="2">
    <source>
        <dbReference type="ARBA" id="ARBA00022857"/>
    </source>
</evidence>
<gene>
    <name evidence="3" type="ORF">BDV34DRAFT_165780</name>
</gene>
<dbReference type="Gene3D" id="3.40.50.720">
    <property type="entry name" value="NAD(P)-binding Rossmann-like Domain"/>
    <property type="match status" value="1"/>
</dbReference>
<dbReference type="AlphaFoldDB" id="A0A5N6E1R8"/>
<organism evidence="3 4">
    <name type="scientific">Aspergillus parasiticus</name>
    <dbReference type="NCBI Taxonomy" id="5067"/>
    <lineage>
        <taxon>Eukaryota</taxon>
        <taxon>Fungi</taxon>
        <taxon>Dikarya</taxon>
        <taxon>Ascomycota</taxon>
        <taxon>Pezizomycotina</taxon>
        <taxon>Eurotiomycetes</taxon>
        <taxon>Eurotiomycetidae</taxon>
        <taxon>Eurotiales</taxon>
        <taxon>Aspergillaceae</taxon>
        <taxon>Aspergillus</taxon>
        <taxon>Aspergillus subgen. Circumdati</taxon>
    </lineage>
</organism>
<evidence type="ECO:0000313" key="4">
    <source>
        <dbReference type="Proteomes" id="UP000326532"/>
    </source>
</evidence>
<evidence type="ECO:0008006" key="5">
    <source>
        <dbReference type="Google" id="ProtNLM"/>
    </source>
</evidence>
<dbReference type="GO" id="GO:0016616">
    <property type="term" value="F:oxidoreductase activity, acting on the CH-OH group of donors, NAD or NADP as acceptor"/>
    <property type="evidence" value="ECO:0007669"/>
    <property type="project" value="TreeGrafter"/>
</dbReference>
<dbReference type="CDD" id="cd05233">
    <property type="entry name" value="SDR_c"/>
    <property type="match status" value="1"/>
</dbReference>
<evidence type="ECO:0000256" key="1">
    <source>
        <dbReference type="ARBA" id="ARBA00006484"/>
    </source>
</evidence>
<reference evidence="3 4" key="1">
    <citation type="submission" date="2019-04" db="EMBL/GenBank/DDBJ databases">
        <title>Fungal friends and foes A comparative genomics study of 23 Aspergillus species from section Flavi.</title>
        <authorList>
            <consortium name="DOE Joint Genome Institute"/>
            <person name="Kjaerbolling I."/>
            <person name="Vesth T.C."/>
            <person name="Frisvad J.C."/>
            <person name="Nybo J.L."/>
            <person name="Theobald S."/>
            <person name="Kildgaard S."/>
            <person name="Petersen T.I."/>
            <person name="Kuo A."/>
            <person name="Sato A."/>
            <person name="Lyhne E.K."/>
            <person name="Kogle M.E."/>
            <person name="Wiebenga A."/>
            <person name="Kun R.S."/>
            <person name="Lubbers R.J."/>
            <person name="Makela M.R."/>
            <person name="Barry K."/>
            <person name="Chovatia M."/>
            <person name="Clum A."/>
            <person name="Daum C."/>
            <person name="Haridas S."/>
            <person name="He G."/>
            <person name="LaButti K."/>
            <person name="Lipzen A."/>
            <person name="Mondo S."/>
            <person name="Pangilinan J."/>
            <person name="Riley R."/>
            <person name="Salamov A."/>
            <person name="Simmons B.A."/>
            <person name="Magnuson J.K."/>
            <person name="Henrissat B."/>
            <person name="Mortensen U.H."/>
            <person name="Larsen T.O."/>
            <person name="De vries R.P."/>
            <person name="Grigoriev I.V."/>
            <person name="Machida M."/>
            <person name="Baker S.E."/>
            <person name="Andersen M.R."/>
        </authorList>
    </citation>
    <scope>NUCLEOTIDE SEQUENCE [LARGE SCALE GENOMIC DNA]</scope>
    <source>
        <strain evidence="3 4">CBS 117618</strain>
    </source>
</reference>
<dbReference type="Pfam" id="PF00106">
    <property type="entry name" value="adh_short"/>
    <property type="match status" value="1"/>
</dbReference>
<dbReference type="EMBL" id="ML734943">
    <property type="protein sequence ID" value="KAB8210330.1"/>
    <property type="molecule type" value="Genomic_DNA"/>
</dbReference>
<dbReference type="InterPro" id="IPR036291">
    <property type="entry name" value="NAD(P)-bd_dom_sf"/>
</dbReference>
<dbReference type="PRINTS" id="PR00081">
    <property type="entry name" value="GDHRDH"/>
</dbReference>
<evidence type="ECO:0000313" key="3">
    <source>
        <dbReference type="EMBL" id="KAB8210330.1"/>
    </source>
</evidence>
<protein>
    <recommendedName>
        <fullName evidence="5">Enoyl-Acyl carrier protein reductase</fullName>
    </recommendedName>
</protein>
<name>A0A5N6E1R8_ASPPA</name>
<dbReference type="OMA" id="PRWGKPE"/>
<dbReference type="Proteomes" id="UP000326532">
    <property type="component" value="Unassembled WGS sequence"/>
</dbReference>
<comment type="similarity">
    <text evidence="1">Belongs to the short-chain dehydrogenases/reductases (SDR) family.</text>
</comment>
<keyword evidence="2" id="KW-0521">NADP</keyword>
<dbReference type="Pfam" id="PF13561">
    <property type="entry name" value="adh_short_C2"/>
    <property type="match status" value="1"/>
</dbReference>